<dbReference type="Pfam" id="PF09898">
    <property type="entry name" value="DUF2125"/>
    <property type="match status" value="1"/>
</dbReference>
<dbReference type="RefSeq" id="WP_213163522.1">
    <property type="nucleotide sequence ID" value="NZ_CP058214.1"/>
</dbReference>
<dbReference type="AlphaFoldDB" id="A0A7S8C2Q7"/>
<name>A0A7S8C2Q7_9HYPH</name>
<dbReference type="EMBL" id="CP058214">
    <property type="protein sequence ID" value="QPC42291.1"/>
    <property type="molecule type" value="Genomic_DNA"/>
</dbReference>
<organism evidence="1 2">
    <name type="scientific">Kaustia mangrovi</name>
    <dbReference type="NCBI Taxonomy" id="2593653"/>
    <lineage>
        <taxon>Bacteria</taxon>
        <taxon>Pseudomonadati</taxon>
        <taxon>Pseudomonadota</taxon>
        <taxon>Alphaproteobacteria</taxon>
        <taxon>Hyphomicrobiales</taxon>
        <taxon>Parvibaculaceae</taxon>
        <taxon>Kaustia</taxon>
    </lineage>
</organism>
<dbReference type="InterPro" id="IPR018666">
    <property type="entry name" value="DUF2125"/>
</dbReference>
<gene>
    <name evidence="1" type="ORF">HW532_05980</name>
</gene>
<dbReference type="Proteomes" id="UP000593594">
    <property type="component" value="Chromosome"/>
</dbReference>
<accession>A0A7S8C2Q7</accession>
<dbReference type="KEGG" id="kmn:HW532_05980"/>
<proteinExistence type="predicted"/>
<evidence type="ECO:0000313" key="1">
    <source>
        <dbReference type="EMBL" id="QPC42291.1"/>
    </source>
</evidence>
<keyword evidence="2" id="KW-1185">Reference proteome</keyword>
<evidence type="ECO:0000313" key="2">
    <source>
        <dbReference type="Proteomes" id="UP000593594"/>
    </source>
</evidence>
<sequence length="351" mass="37720">MALPLALVIALALAWSGYWWFMFSKAKEEFGRWQAHAEDAGVTLGCGSQGWGGYPFRVEMDCEPLELSWSSRDGTSEIRLAGLQTVSQVYDPQHVLAAGASPAAMRSLDPGAGEPSFALAATYDPATASVRFDRHRPDRLSLVVEALRADITERKHDGAGDARVTNISADSFDLHFRFVDPPRDGRAQLELASDGSAVRAEGRGLVSALGEPLDLDRFELRARADRVPYPIDNPDVALRGFAADGGTLTVDRLLAKSGPVSFVARGTLALDKRGRATGDLTAEVVNMKGLLSKFERAGKIGRTEAQLAAGLLSFLEGATTGDKGAISVDMRVKKGKIYFGPFKVAEIPPLF</sequence>
<reference evidence="1 2" key="1">
    <citation type="submission" date="2020-06" db="EMBL/GenBank/DDBJ databases">
        <title>Genome sequence of 2 isolates from Red Sea Mangroves.</title>
        <authorList>
            <person name="Sefrji F."/>
            <person name="Michoud G."/>
            <person name="Merlino G."/>
            <person name="Daffonchio D."/>
        </authorList>
    </citation>
    <scope>NUCLEOTIDE SEQUENCE [LARGE SCALE GENOMIC DNA]</scope>
    <source>
        <strain evidence="1 2">R1DC25</strain>
    </source>
</reference>
<protein>
    <submittedName>
        <fullName evidence="1">DUF2125 domain-containing protein</fullName>
    </submittedName>
</protein>